<comment type="caution">
    <text evidence="1">The sequence shown here is derived from an EMBL/GenBank/DDBJ whole genome shotgun (WGS) entry which is preliminary data.</text>
</comment>
<reference evidence="1" key="1">
    <citation type="journal article" date="2015" name="Nature">
        <title>Complex archaea that bridge the gap between prokaryotes and eukaryotes.</title>
        <authorList>
            <person name="Spang A."/>
            <person name="Saw J.H."/>
            <person name="Jorgensen S.L."/>
            <person name="Zaremba-Niedzwiedzka K."/>
            <person name="Martijn J."/>
            <person name="Lind A.E."/>
            <person name="van Eijk R."/>
            <person name="Schleper C."/>
            <person name="Guy L."/>
            <person name="Ettema T.J."/>
        </authorList>
    </citation>
    <scope>NUCLEOTIDE SEQUENCE</scope>
</reference>
<name>A0A0F9QXS9_9ZZZZ</name>
<dbReference type="EMBL" id="LAZR01004291">
    <property type="protein sequence ID" value="KKN09948.1"/>
    <property type="molecule type" value="Genomic_DNA"/>
</dbReference>
<gene>
    <name evidence="1" type="ORF">LCGC14_1041610</name>
</gene>
<feature type="non-terminal residue" evidence="1">
    <location>
        <position position="50"/>
    </location>
</feature>
<sequence length="50" mass="5529">MFFGGVMALSWVQYAYAAFNADVQNEQFFNAGPLSGASVLRSVRIWLALN</sequence>
<accession>A0A0F9QXS9</accession>
<dbReference type="AlphaFoldDB" id="A0A0F9QXS9"/>
<evidence type="ECO:0000313" key="1">
    <source>
        <dbReference type="EMBL" id="KKN09948.1"/>
    </source>
</evidence>
<organism evidence="1">
    <name type="scientific">marine sediment metagenome</name>
    <dbReference type="NCBI Taxonomy" id="412755"/>
    <lineage>
        <taxon>unclassified sequences</taxon>
        <taxon>metagenomes</taxon>
        <taxon>ecological metagenomes</taxon>
    </lineage>
</organism>
<proteinExistence type="predicted"/>
<protein>
    <submittedName>
        <fullName evidence="1">Uncharacterized protein</fullName>
    </submittedName>
</protein>